<dbReference type="Gene3D" id="3.20.20.30">
    <property type="entry name" value="Luciferase-like domain"/>
    <property type="match status" value="1"/>
</dbReference>
<dbReference type="InterPro" id="IPR011251">
    <property type="entry name" value="Luciferase-like_dom"/>
</dbReference>
<dbReference type="eggNOG" id="COG2141">
    <property type="taxonomic scope" value="Bacteria"/>
</dbReference>
<evidence type="ECO:0000313" key="3">
    <source>
        <dbReference type="Proteomes" id="UP000017973"/>
    </source>
</evidence>
<dbReference type="RefSeq" id="WP_023554229.1">
    <property type="nucleotide sequence ID" value="NZ_KI629782.1"/>
</dbReference>
<dbReference type="Pfam" id="PF00296">
    <property type="entry name" value="Bac_luciferase"/>
    <property type="match status" value="1"/>
</dbReference>
<gene>
    <name evidence="2" type="ORF">T458_00670</name>
</gene>
<comment type="caution">
    <text evidence="2">The sequence shown here is derived from an EMBL/GenBank/DDBJ whole genome shotgun (WGS) entry which is preliminary data.</text>
</comment>
<dbReference type="GO" id="GO:0005829">
    <property type="term" value="C:cytosol"/>
    <property type="evidence" value="ECO:0007669"/>
    <property type="project" value="TreeGrafter"/>
</dbReference>
<evidence type="ECO:0000313" key="2">
    <source>
        <dbReference type="EMBL" id="EST55868.1"/>
    </source>
</evidence>
<proteinExistence type="predicted"/>
<protein>
    <submittedName>
        <fullName evidence="2">Luciferase</fullName>
    </submittedName>
</protein>
<name>V6MK82_9BACL</name>
<dbReference type="OrthoDB" id="9814695at2"/>
<dbReference type="Proteomes" id="UP000017973">
    <property type="component" value="Unassembled WGS sequence"/>
</dbReference>
<sequence>MKFGLFTVFDNYSDRYARTAEEMLYEVLEQTELADRLGYDSVWYAEHHFSEYGILTSPHMLITAAAQRTNRIRLGVSIVSLPFHNPLRVAEDYALADVFSNGRLNLGLGSGYLPHEFAGFNLDGKDKAFRFNDALAVIEKAWKGEGFSHQGEFYQFSDVQLKLLPKQKEVPLWIGALRPQGVKYVGAMGYNIMGVPYVAANSIQELAGIIQDFKVAYRGAGHDESRINIPLALHTYVAETREEAIETAREHLNLYLATRQYGKGAAFEDLQAREQLLIGSPEDVIQMIRRYQEIGMDHVMMLMNFGALPHEKVMKSMELVAREVMPAFQQQAKDPGYVR</sequence>
<dbReference type="GO" id="GO:0016705">
    <property type="term" value="F:oxidoreductase activity, acting on paired donors, with incorporation or reduction of molecular oxygen"/>
    <property type="evidence" value="ECO:0007669"/>
    <property type="project" value="InterPro"/>
</dbReference>
<dbReference type="STRING" id="1408254.T458_00670"/>
<accession>V6MK82</accession>
<dbReference type="HOGENOM" id="CLU_027853_3_0_9"/>
<dbReference type="PATRIC" id="fig|1408254.3.peg.139"/>
<feature type="domain" description="Luciferase-like" evidence="1">
    <location>
        <begin position="1"/>
        <end position="298"/>
    </location>
</feature>
<keyword evidence="3" id="KW-1185">Reference proteome</keyword>
<dbReference type="PANTHER" id="PTHR30137">
    <property type="entry name" value="LUCIFERASE-LIKE MONOOXYGENASE"/>
    <property type="match status" value="1"/>
</dbReference>
<evidence type="ECO:0000259" key="1">
    <source>
        <dbReference type="Pfam" id="PF00296"/>
    </source>
</evidence>
<dbReference type="AlphaFoldDB" id="V6MK82"/>
<organism evidence="2 3">
    <name type="scientific">Brevibacillus panacihumi W25</name>
    <dbReference type="NCBI Taxonomy" id="1408254"/>
    <lineage>
        <taxon>Bacteria</taxon>
        <taxon>Bacillati</taxon>
        <taxon>Bacillota</taxon>
        <taxon>Bacilli</taxon>
        <taxon>Bacillales</taxon>
        <taxon>Paenibacillaceae</taxon>
        <taxon>Brevibacillus</taxon>
    </lineage>
</organism>
<dbReference type="InterPro" id="IPR036661">
    <property type="entry name" value="Luciferase-like_sf"/>
</dbReference>
<dbReference type="InterPro" id="IPR050766">
    <property type="entry name" value="Bact_Lucif_Oxidored"/>
</dbReference>
<dbReference type="PANTHER" id="PTHR30137:SF6">
    <property type="entry name" value="LUCIFERASE-LIKE MONOOXYGENASE"/>
    <property type="match status" value="1"/>
</dbReference>
<dbReference type="EMBL" id="AYJU01000001">
    <property type="protein sequence ID" value="EST55868.1"/>
    <property type="molecule type" value="Genomic_DNA"/>
</dbReference>
<reference evidence="2 3" key="1">
    <citation type="journal article" date="2014" name="Genome Announc.">
        <title>Draft Genome Sequence of Brevibacillus panacihumi Strain W25, a Halotolerant Hydrocarbon-Degrading Bacterium.</title>
        <authorList>
            <person name="Wang X."/>
            <person name="Jin D."/>
            <person name="Zhou L."/>
            <person name="Wu L."/>
            <person name="An W."/>
            <person name="Chen Y."/>
            <person name="Zhao L."/>
        </authorList>
    </citation>
    <scope>NUCLEOTIDE SEQUENCE [LARGE SCALE GENOMIC DNA]</scope>
    <source>
        <strain evidence="2 3">W25</strain>
    </source>
</reference>
<dbReference type="SUPFAM" id="SSF51679">
    <property type="entry name" value="Bacterial luciferase-like"/>
    <property type="match status" value="1"/>
</dbReference>